<dbReference type="GO" id="GO:0005576">
    <property type="term" value="C:extracellular region"/>
    <property type="evidence" value="ECO:0007669"/>
    <property type="project" value="UniProtKB-SubCell"/>
</dbReference>
<name>B4M772_DROVI</name>
<comment type="subcellular location">
    <subcellularLocation>
        <location evidence="1">Secreted</location>
    </subcellularLocation>
</comment>
<organism evidence="5 6">
    <name type="scientific">Drosophila virilis</name>
    <name type="common">Fruit fly</name>
    <dbReference type="NCBI Taxonomy" id="7244"/>
    <lineage>
        <taxon>Eukaryota</taxon>
        <taxon>Metazoa</taxon>
        <taxon>Ecdysozoa</taxon>
        <taxon>Arthropoda</taxon>
        <taxon>Hexapoda</taxon>
        <taxon>Insecta</taxon>
        <taxon>Pterygota</taxon>
        <taxon>Neoptera</taxon>
        <taxon>Endopterygota</taxon>
        <taxon>Diptera</taxon>
        <taxon>Brachycera</taxon>
        <taxon>Muscomorpha</taxon>
        <taxon>Ephydroidea</taxon>
        <taxon>Drosophilidae</taxon>
        <taxon>Drosophila</taxon>
    </lineage>
</organism>
<feature type="signal peptide" evidence="3">
    <location>
        <begin position="1"/>
        <end position="22"/>
    </location>
</feature>
<dbReference type="Proteomes" id="UP000008792">
    <property type="component" value="Unassembled WGS sequence"/>
</dbReference>
<dbReference type="SMART" id="SM01318">
    <property type="entry name" value="SVWC"/>
    <property type="match status" value="1"/>
</dbReference>
<proteinExistence type="predicted"/>
<feature type="chain" id="PRO_5002814678" description="Single domain-containing protein" evidence="3">
    <location>
        <begin position="23"/>
        <end position="93"/>
    </location>
</feature>
<dbReference type="InterPro" id="IPR029277">
    <property type="entry name" value="SVWC_dom"/>
</dbReference>
<keyword evidence="2" id="KW-0964">Secreted</keyword>
<feature type="domain" description="Single" evidence="4">
    <location>
        <begin position="24"/>
        <end position="87"/>
    </location>
</feature>
<dbReference type="PhylomeDB" id="B4M772"/>
<reference evidence="5 6" key="1">
    <citation type="journal article" date="2007" name="Nature">
        <title>Evolution of genes and genomes on the Drosophila phylogeny.</title>
        <authorList>
            <consortium name="Drosophila 12 Genomes Consortium"/>
            <person name="Clark A.G."/>
            <person name="Eisen M.B."/>
            <person name="Smith D.R."/>
            <person name="Bergman C.M."/>
            <person name="Oliver B."/>
            <person name="Markow T.A."/>
            <person name="Kaufman T.C."/>
            <person name="Kellis M."/>
            <person name="Gelbart W."/>
            <person name="Iyer V.N."/>
            <person name="Pollard D.A."/>
            <person name="Sackton T.B."/>
            <person name="Larracuente A.M."/>
            <person name="Singh N.D."/>
            <person name="Abad J.P."/>
            <person name="Abt D.N."/>
            <person name="Adryan B."/>
            <person name="Aguade M."/>
            <person name="Akashi H."/>
            <person name="Anderson W.W."/>
            <person name="Aquadro C.F."/>
            <person name="Ardell D.H."/>
            <person name="Arguello R."/>
            <person name="Artieri C.G."/>
            <person name="Barbash D.A."/>
            <person name="Barker D."/>
            <person name="Barsanti P."/>
            <person name="Batterham P."/>
            <person name="Batzoglou S."/>
            <person name="Begun D."/>
            <person name="Bhutkar A."/>
            <person name="Blanco E."/>
            <person name="Bosak S.A."/>
            <person name="Bradley R.K."/>
            <person name="Brand A.D."/>
            <person name="Brent M.R."/>
            <person name="Brooks A.N."/>
            <person name="Brown R.H."/>
            <person name="Butlin R.K."/>
            <person name="Caggese C."/>
            <person name="Calvi B.R."/>
            <person name="Bernardo de Carvalho A."/>
            <person name="Caspi A."/>
            <person name="Castrezana S."/>
            <person name="Celniker S.E."/>
            <person name="Chang J.L."/>
            <person name="Chapple C."/>
            <person name="Chatterji S."/>
            <person name="Chinwalla A."/>
            <person name="Civetta A."/>
            <person name="Clifton S.W."/>
            <person name="Comeron J.M."/>
            <person name="Costello J.C."/>
            <person name="Coyne J.A."/>
            <person name="Daub J."/>
            <person name="David R.G."/>
            <person name="Delcher A.L."/>
            <person name="Delehaunty K."/>
            <person name="Do C.B."/>
            <person name="Ebling H."/>
            <person name="Edwards K."/>
            <person name="Eickbush T."/>
            <person name="Evans J.D."/>
            <person name="Filipski A."/>
            <person name="Findeiss S."/>
            <person name="Freyhult E."/>
            <person name="Fulton L."/>
            <person name="Fulton R."/>
            <person name="Garcia A.C."/>
            <person name="Gardiner A."/>
            <person name="Garfield D.A."/>
            <person name="Garvin B.E."/>
            <person name="Gibson G."/>
            <person name="Gilbert D."/>
            <person name="Gnerre S."/>
            <person name="Godfrey J."/>
            <person name="Good R."/>
            <person name="Gotea V."/>
            <person name="Gravely B."/>
            <person name="Greenberg A.J."/>
            <person name="Griffiths-Jones S."/>
            <person name="Gross S."/>
            <person name="Guigo R."/>
            <person name="Gustafson E.A."/>
            <person name="Haerty W."/>
            <person name="Hahn M.W."/>
            <person name="Halligan D.L."/>
            <person name="Halpern A.L."/>
            <person name="Halter G.M."/>
            <person name="Han M.V."/>
            <person name="Heger A."/>
            <person name="Hillier L."/>
            <person name="Hinrichs A.S."/>
            <person name="Holmes I."/>
            <person name="Hoskins R.A."/>
            <person name="Hubisz M.J."/>
            <person name="Hultmark D."/>
            <person name="Huntley M.A."/>
            <person name="Jaffe D.B."/>
            <person name="Jagadeeshan S."/>
            <person name="Jeck W.R."/>
            <person name="Johnson J."/>
            <person name="Jones C.D."/>
            <person name="Jordan W.C."/>
            <person name="Karpen G.H."/>
            <person name="Kataoka E."/>
            <person name="Keightley P.D."/>
            <person name="Kheradpour P."/>
            <person name="Kirkness E.F."/>
            <person name="Koerich L.B."/>
            <person name="Kristiansen K."/>
            <person name="Kudrna D."/>
            <person name="Kulathinal R.J."/>
            <person name="Kumar S."/>
            <person name="Kwok R."/>
            <person name="Lander E."/>
            <person name="Langley C.H."/>
            <person name="Lapoint R."/>
            <person name="Lazzaro B.P."/>
            <person name="Lee S.J."/>
            <person name="Levesque L."/>
            <person name="Li R."/>
            <person name="Lin C.F."/>
            <person name="Lin M.F."/>
            <person name="Lindblad-Toh K."/>
            <person name="Llopart A."/>
            <person name="Long M."/>
            <person name="Low L."/>
            <person name="Lozovsky E."/>
            <person name="Lu J."/>
            <person name="Luo M."/>
            <person name="Machado C.A."/>
            <person name="Makalowski W."/>
            <person name="Marzo M."/>
            <person name="Matsuda M."/>
            <person name="Matzkin L."/>
            <person name="McAllister B."/>
            <person name="McBride C.S."/>
            <person name="McKernan B."/>
            <person name="McKernan K."/>
            <person name="Mendez-Lago M."/>
            <person name="Minx P."/>
            <person name="Mollenhauer M.U."/>
            <person name="Montooth K."/>
            <person name="Mount S.M."/>
            <person name="Mu X."/>
            <person name="Myers E."/>
            <person name="Negre B."/>
            <person name="Newfeld S."/>
            <person name="Nielsen R."/>
            <person name="Noor M.A."/>
            <person name="O'Grady P."/>
            <person name="Pachter L."/>
            <person name="Papaceit M."/>
            <person name="Parisi M.J."/>
            <person name="Parisi M."/>
            <person name="Parts L."/>
            <person name="Pedersen J.S."/>
            <person name="Pesole G."/>
            <person name="Phillippy A.M."/>
            <person name="Ponting C.P."/>
            <person name="Pop M."/>
            <person name="Porcelli D."/>
            <person name="Powell J.R."/>
            <person name="Prohaska S."/>
            <person name="Pruitt K."/>
            <person name="Puig M."/>
            <person name="Quesneville H."/>
            <person name="Ram K.R."/>
            <person name="Rand D."/>
            <person name="Rasmussen M.D."/>
            <person name="Reed L.K."/>
            <person name="Reenan R."/>
            <person name="Reily A."/>
            <person name="Remington K.A."/>
            <person name="Rieger T.T."/>
            <person name="Ritchie M.G."/>
            <person name="Robin C."/>
            <person name="Rogers Y.H."/>
            <person name="Rohde C."/>
            <person name="Rozas J."/>
            <person name="Rubenfield M.J."/>
            <person name="Ruiz A."/>
            <person name="Russo S."/>
            <person name="Salzberg S.L."/>
            <person name="Sanchez-Gracia A."/>
            <person name="Saranga D.J."/>
            <person name="Sato H."/>
            <person name="Schaeffer S.W."/>
            <person name="Schatz M.C."/>
            <person name="Schlenke T."/>
            <person name="Schwartz R."/>
            <person name="Segarra C."/>
            <person name="Singh R.S."/>
            <person name="Sirot L."/>
            <person name="Sirota M."/>
            <person name="Sisneros N.B."/>
            <person name="Smith C.D."/>
            <person name="Smith T.F."/>
            <person name="Spieth J."/>
            <person name="Stage D.E."/>
            <person name="Stark A."/>
            <person name="Stephan W."/>
            <person name="Strausberg R.L."/>
            <person name="Strempel S."/>
            <person name="Sturgill D."/>
            <person name="Sutton G."/>
            <person name="Sutton G.G."/>
            <person name="Tao W."/>
            <person name="Teichmann S."/>
            <person name="Tobari Y.N."/>
            <person name="Tomimura Y."/>
            <person name="Tsolas J.M."/>
            <person name="Valente V.L."/>
            <person name="Venter E."/>
            <person name="Venter J.C."/>
            <person name="Vicario S."/>
            <person name="Vieira F.G."/>
            <person name="Vilella A.J."/>
            <person name="Villasante A."/>
            <person name="Walenz B."/>
            <person name="Wang J."/>
            <person name="Wasserman M."/>
            <person name="Watts T."/>
            <person name="Wilson D."/>
            <person name="Wilson R.K."/>
            <person name="Wing R.A."/>
            <person name="Wolfner M.F."/>
            <person name="Wong A."/>
            <person name="Wong G.K."/>
            <person name="Wu C.I."/>
            <person name="Wu G."/>
            <person name="Yamamoto D."/>
            <person name="Yang H.P."/>
            <person name="Yang S.P."/>
            <person name="Yorke J.A."/>
            <person name="Yoshida K."/>
            <person name="Zdobnov E."/>
            <person name="Zhang P."/>
            <person name="Zhang Y."/>
            <person name="Zimin A.V."/>
            <person name="Baldwin J."/>
            <person name="Abdouelleil A."/>
            <person name="Abdulkadir J."/>
            <person name="Abebe A."/>
            <person name="Abera B."/>
            <person name="Abreu J."/>
            <person name="Acer S.C."/>
            <person name="Aftuck L."/>
            <person name="Alexander A."/>
            <person name="An P."/>
            <person name="Anderson E."/>
            <person name="Anderson S."/>
            <person name="Arachi H."/>
            <person name="Azer M."/>
            <person name="Bachantsang P."/>
            <person name="Barry A."/>
            <person name="Bayul T."/>
            <person name="Berlin A."/>
            <person name="Bessette D."/>
            <person name="Bloom T."/>
            <person name="Blye J."/>
            <person name="Boguslavskiy L."/>
            <person name="Bonnet C."/>
            <person name="Boukhgalter B."/>
            <person name="Bourzgui I."/>
            <person name="Brown A."/>
            <person name="Cahill P."/>
            <person name="Channer S."/>
            <person name="Cheshatsang Y."/>
            <person name="Chuda L."/>
            <person name="Citroen M."/>
            <person name="Collymore A."/>
            <person name="Cooke P."/>
            <person name="Costello M."/>
            <person name="D'Aco K."/>
            <person name="Daza R."/>
            <person name="De Haan G."/>
            <person name="DeGray S."/>
            <person name="DeMaso C."/>
            <person name="Dhargay N."/>
            <person name="Dooley K."/>
            <person name="Dooley E."/>
            <person name="Doricent M."/>
            <person name="Dorje P."/>
            <person name="Dorjee K."/>
            <person name="Dupes A."/>
            <person name="Elong R."/>
            <person name="Falk J."/>
            <person name="Farina A."/>
            <person name="Faro S."/>
            <person name="Ferguson D."/>
            <person name="Fisher S."/>
            <person name="Foley C.D."/>
            <person name="Franke A."/>
            <person name="Friedrich D."/>
            <person name="Gadbois L."/>
            <person name="Gearin G."/>
            <person name="Gearin C.R."/>
            <person name="Giannoukos G."/>
            <person name="Goode T."/>
            <person name="Graham J."/>
            <person name="Grandbois E."/>
            <person name="Grewal S."/>
            <person name="Gyaltsen K."/>
            <person name="Hafez N."/>
            <person name="Hagos B."/>
            <person name="Hall J."/>
            <person name="Henson C."/>
            <person name="Hollinger A."/>
            <person name="Honan T."/>
            <person name="Huard M.D."/>
            <person name="Hughes L."/>
            <person name="Hurhula B."/>
            <person name="Husby M.E."/>
            <person name="Kamat A."/>
            <person name="Kanga B."/>
            <person name="Kashin S."/>
            <person name="Khazanovich D."/>
            <person name="Kisner P."/>
            <person name="Lance K."/>
            <person name="Lara M."/>
            <person name="Lee W."/>
            <person name="Lennon N."/>
            <person name="Letendre F."/>
            <person name="LeVine R."/>
            <person name="Lipovsky A."/>
            <person name="Liu X."/>
            <person name="Liu J."/>
            <person name="Liu S."/>
            <person name="Lokyitsang T."/>
            <person name="Lokyitsang Y."/>
            <person name="Lubonja R."/>
            <person name="Lui A."/>
            <person name="MacDonald P."/>
            <person name="Magnisalis V."/>
            <person name="Maru K."/>
            <person name="Matthews C."/>
            <person name="McCusker W."/>
            <person name="McDonough S."/>
            <person name="Mehta T."/>
            <person name="Meldrim J."/>
            <person name="Meneus L."/>
            <person name="Mihai O."/>
            <person name="Mihalev A."/>
            <person name="Mihova T."/>
            <person name="Mittelman R."/>
            <person name="Mlenga V."/>
            <person name="Montmayeur A."/>
            <person name="Mulrain L."/>
            <person name="Navidi A."/>
            <person name="Naylor J."/>
            <person name="Negash T."/>
            <person name="Nguyen T."/>
            <person name="Nguyen N."/>
            <person name="Nicol R."/>
            <person name="Norbu C."/>
            <person name="Norbu N."/>
            <person name="Novod N."/>
            <person name="O'Neill B."/>
            <person name="Osman S."/>
            <person name="Markiewicz E."/>
            <person name="Oyono O.L."/>
            <person name="Patti C."/>
            <person name="Phunkhang P."/>
            <person name="Pierre F."/>
            <person name="Priest M."/>
            <person name="Raghuraman S."/>
            <person name="Rege F."/>
            <person name="Reyes R."/>
            <person name="Rise C."/>
            <person name="Rogov P."/>
            <person name="Ross K."/>
            <person name="Ryan E."/>
            <person name="Settipalli S."/>
            <person name="Shea T."/>
            <person name="Sherpa N."/>
            <person name="Shi L."/>
            <person name="Shih D."/>
            <person name="Sparrow T."/>
            <person name="Spaulding J."/>
            <person name="Stalker J."/>
            <person name="Stange-Thomann N."/>
            <person name="Stavropoulos S."/>
            <person name="Stone C."/>
            <person name="Strader C."/>
            <person name="Tesfaye S."/>
            <person name="Thomson T."/>
            <person name="Thoulutsang Y."/>
            <person name="Thoulutsang D."/>
            <person name="Topham K."/>
            <person name="Topping I."/>
            <person name="Tsamla T."/>
            <person name="Vassiliev H."/>
            <person name="Vo A."/>
            <person name="Wangchuk T."/>
            <person name="Wangdi T."/>
            <person name="Weiand M."/>
            <person name="Wilkinson J."/>
            <person name="Wilson A."/>
            <person name="Yadav S."/>
            <person name="Young G."/>
            <person name="Yu Q."/>
            <person name="Zembek L."/>
            <person name="Zhong D."/>
            <person name="Zimmer A."/>
            <person name="Zwirko Z."/>
            <person name="Jaffe D.B."/>
            <person name="Alvarez P."/>
            <person name="Brockman W."/>
            <person name="Butler J."/>
            <person name="Chin C."/>
            <person name="Gnerre S."/>
            <person name="Grabherr M."/>
            <person name="Kleber M."/>
            <person name="Mauceli E."/>
            <person name="MacCallum I."/>
        </authorList>
    </citation>
    <scope>NUCLEOTIDE SEQUENCE [LARGE SCALE GENOMIC DNA]</scope>
    <source>
        <strain evidence="6">Tucson 15010-1051.87</strain>
    </source>
</reference>
<dbReference type="EMBL" id="CH940653">
    <property type="protein sequence ID" value="EDW62639.1"/>
    <property type="molecule type" value="Genomic_DNA"/>
</dbReference>
<sequence length="93" mass="10247">MQPVTFVLCILVLGAHMLLVLSDCEVGGQSLKVGQTYKPPDRCIEHTCQPNGSIKGKTCPHVATLKPCKLVENVNEPFPKCCPYYDCDNNLKL</sequence>
<evidence type="ECO:0000259" key="4">
    <source>
        <dbReference type="SMART" id="SM01318"/>
    </source>
</evidence>
<dbReference type="OMA" id="RCLQYTC"/>
<dbReference type="eggNOG" id="ENOG502TMHN">
    <property type="taxonomic scope" value="Eukaryota"/>
</dbReference>
<dbReference type="AlphaFoldDB" id="B4M772"/>
<dbReference type="OrthoDB" id="6761907at2759"/>
<dbReference type="Pfam" id="PF15430">
    <property type="entry name" value="SVWC"/>
    <property type="match status" value="1"/>
</dbReference>
<dbReference type="InParanoid" id="B4M772"/>
<evidence type="ECO:0000256" key="1">
    <source>
        <dbReference type="ARBA" id="ARBA00004613"/>
    </source>
</evidence>
<accession>B4M772</accession>
<keyword evidence="3" id="KW-0732">Signal</keyword>
<protein>
    <recommendedName>
        <fullName evidence="4">Single domain-containing protein</fullName>
    </recommendedName>
</protein>
<evidence type="ECO:0000256" key="3">
    <source>
        <dbReference type="SAM" id="SignalP"/>
    </source>
</evidence>
<keyword evidence="6" id="KW-1185">Reference proteome</keyword>
<dbReference type="KEGG" id="dvi:6633272"/>
<evidence type="ECO:0000313" key="6">
    <source>
        <dbReference type="Proteomes" id="UP000008792"/>
    </source>
</evidence>
<dbReference type="HOGENOM" id="CLU_2471385_0_0_1"/>
<gene>
    <name evidence="5" type="primary">Dvir\GJ16933</name>
    <name evidence="5" type="ORF">Dvir_GJ16933</name>
</gene>
<dbReference type="FunCoup" id="B4M772">
    <property type="interactions" value="56"/>
</dbReference>
<evidence type="ECO:0000256" key="2">
    <source>
        <dbReference type="ARBA" id="ARBA00022525"/>
    </source>
</evidence>
<evidence type="ECO:0000313" key="5">
    <source>
        <dbReference type="EMBL" id="EDW62639.1"/>
    </source>
</evidence>